<keyword evidence="3 5" id="KW-0663">Pyridoxal phosphate</keyword>
<comment type="cofactor">
    <cofactor evidence="1 5">
        <name>pyridoxal 5'-phosphate</name>
        <dbReference type="ChEBI" id="CHEBI:597326"/>
    </cofactor>
</comment>
<dbReference type="InterPro" id="IPR043132">
    <property type="entry name" value="BCAT-like_C"/>
</dbReference>
<dbReference type="InterPro" id="IPR036038">
    <property type="entry name" value="Aminotransferase-like"/>
</dbReference>
<dbReference type="CDD" id="cd00449">
    <property type="entry name" value="PLPDE_IV"/>
    <property type="match status" value="1"/>
</dbReference>
<dbReference type="HOGENOM" id="CLU_020844_4_1_9"/>
<dbReference type="eggNOG" id="COG0115">
    <property type="taxonomic scope" value="Bacteria"/>
</dbReference>
<evidence type="ECO:0000256" key="3">
    <source>
        <dbReference type="ARBA" id="ARBA00022898"/>
    </source>
</evidence>
<proteinExistence type="inferred from homology"/>
<dbReference type="AlphaFoldDB" id="B1I657"/>
<dbReference type="EMBL" id="CP000860">
    <property type="protein sequence ID" value="ACA60522.1"/>
    <property type="molecule type" value="Genomic_DNA"/>
</dbReference>
<reference evidence="6 7" key="2">
    <citation type="journal article" date="2008" name="Science">
        <title>Environmental genomics reveals a single-species ecosystem deep within Earth.</title>
        <authorList>
            <person name="Chivian D."/>
            <person name="Brodie E.L."/>
            <person name="Alm E.J."/>
            <person name="Culley D.E."/>
            <person name="Dehal P.S."/>
            <person name="Desantis T.Z."/>
            <person name="Gihring T.M."/>
            <person name="Lapidus A."/>
            <person name="Lin L.H."/>
            <person name="Lowry S.R."/>
            <person name="Moser D.P."/>
            <person name="Richardson P.M."/>
            <person name="Southam G."/>
            <person name="Wanger G."/>
            <person name="Pratt L.M."/>
            <person name="Andersen G.L."/>
            <person name="Hazen T.C."/>
            <person name="Brockman F.J."/>
            <person name="Arkin A.P."/>
            <person name="Onstott T.C."/>
        </authorList>
    </citation>
    <scope>NUCLEOTIDE SEQUENCE [LARGE SCALE GENOMIC DNA]</scope>
    <source>
        <strain evidence="6 7">MP104C</strain>
    </source>
</reference>
<dbReference type="STRING" id="477974.Daud_2032"/>
<dbReference type="GO" id="GO:0046394">
    <property type="term" value="P:carboxylic acid biosynthetic process"/>
    <property type="evidence" value="ECO:0007669"/>
    <property type="project" value="UniProtKB-ARBA"/>
</dbReference>
<organism evidence="6 7">
    <name type="scientific">Desulforudis audaxviator (strain MP104C)</name>
    <dbReference type="NCBI Taxonomy" id="477974"/>
    <lineage>
        <taxon>Bacteria</taxon>
        <taxon>Bacillati</taxon>
        <taxon>Bacillota</taxon>
        <taxon>Clostridia</taxon>
        <taxon>Thermoanaerobacterales</taxon>
        <taxon>Candidatus Desulforudaceae</taxon>
        <taxon>Candidatus Desulforudis</taxon>
    </lineage>
</organism>
<dbReference type="FunFam" id="3.20.10.10:FF:000002">
    <property type="entry name" value="D-alanine aminotransferase"/>
    <property type="match status" value="1"/>
</dbReference>
<evidence type="ECO:0000256" key="5">
    <source>
        <dbReference type="RuleBase" id="RU004516"/>
    </source>
</evidence>
<keyword evidence="6" id="KW-0032">Aminotransferase</keyword>
<name>B1I657_DESAP</name>
<sequence length="285" mass="30332">MRPVRVWVNGRLVPAGEATVSAFDTGFLLGYGVFETMRSFRGRVFRLEAHLDRLSEGCRRLGINGVPERAELSRAVALTLQANGLTAARVRLTVTAGKETAPGTGSAPGEPTVVVAAFPLSPETEHPVSWTASTCPRPVFSGDRLLSVKTISRAGHTLARREARAAGYDEALLINERGVYTEGTVTNLFVVRGRVLQTPPVSDGLLPGLTREVIGELAGGLGLEFREASVRAQELLSGEEVFLTNTVVGLVPLAALDGVPIGGSVPGPRTVLLQQAYRALLIREC</sequence>
<comment type="similarity">
    <text evidence="2 4">Belongs to the class-IV pyridoxal-phosphate-dependent aminotransferase family.</text>
</comment>
<dbReference type="Proteomes" id="UP000008544">
    <property type="component" value="Chromosome"/>
</dbReference>
<dbReference type="InterPro" id="IPR050571">
    <property type="entry name" value="Class-IV_PLP-Dep_Aminotrnsfr"/>
</dbReference>
<dbReference type="Pfam" id="PF01063">
    <property type="entry name" value="Aminotran_4"/>
    <property type="match status" value="1"/>
</dbReference>
<protein>
    <submittedName>
        <fullName evidence="6">Branched-chain-amino-acid transaminase</fullName>
        <ecNumber evidence="6">2.6.1.42</ecNumber>
    </submittedName>
</protein>
<dbReference type="Gene3D" id="3.30.470.10">
    <property type="match status" value="1"/>
</dbReference>
<evidence type="ECO:0000256" key="1">
    <source>
        <dbReference type="ARBA" id="ARBA00001933"/>
    </source>
</evidence>
<dbReference type="InterPro" id="IPR043131">
    <property type="entry name" value="BCAT-like_N"/>
</dbReference>
<dbReference type="InterPro" id="IPR018300">
    <property type="entry name" value="Aminotrans_IV_CS"/>
</dbReference>
<dbReference type="KEGG" id="dau:Daud_2032"/>
<dbReference type="PANTHER" id="PTHR42743">
    <property type="entry name" value="AMINO-ACID AMINOTRANSFERASE"/>
    <property type="match status" value="1"/>
</dbReference>
<evidence type="ECO:0000313" key="6">
    <source>
        <dbReference type="EMBL" id="ACA60522.1"/>
    </source>
</evidence>
<dbReference type="OrthoDB" id="9805628at2"/>
<gene>
    <name evidence="6" type="ordered locus">Daud_2032</name>
</gene>
<dbReference type="GO" id="GO:0004084">
    <property type="term" value="F:branched-chain-amino-acid transaminase activity"/>
    <property type="evidence" value="ECO:0007669"/>
    <property type="project" value="UniProtKB-EC"/>
</dbReference>
<dbReference type="EC" id="2.6.1.42" evidence="6"/>
<dbReference type="PANTHER" id="PTHR42743:SF11">
    <property type="entry name" value="AMINODEOXYCHORISMATE LYASE"/>
    <property type="match status" value="1"/>
</dbReference>
<evidence type="ECO:0000256" key="2">
    <source>
        <dbReference type="ARBA" id="ARBA00009320"/>
    </source>
</evidence>
<keyword evidence="7" id="KW-1185">Reference proteome</keyword>
<accession>B1I657</accession>
<dbReference type="Gene3D" id="3.20.10.10">
    <property type="entry name" value="D-amino Acid Aminotransferase, subunit A, domain 2"/>
    <property type="match status" value="1"/>
</dbReference>
<reference evidence="7" key="1">
    <citation type="submission" date="2007-10" db="EMBL/GenBank/DDBJ databases">
        <title>Complete sequence of chromosome of Desulforudis audaxviator MP104C.</title>
        <authorList>
            <person name="Copeland A."/>
            <person name="Lucas S."/>
            <person name="Lapidus A."/>
            <person name="Barry K."/>
            <person name="Glavina del Rio T."/>
            <person name="Dalin E."/>
            <person name="Tice H."/>
            <person name="Bruce D."/>
            <person name="Pitluck S."/>
            <person name="Lowry S.R."/>
            <person name="Larimer F."/>
            <person name="Land M.L."/>
            <person name="Hauser L."/>
            <person name="Kyrpides N."/>
            <person name="Ivanova N.N."/>
            <person name="Richardson P."/>
        </authorList>
    </citation>
    <scope>NUCLEOTIDE SEQUENCE [LARGE SCALE GENOMIC DNA]</scope>
    <source>
        <strain evidence="7">MP104C</strain>
    </source>
</reference>
<keyword evidence="6" id="KW-0808">Transferase</keyword>
<evidence type="ECO:0000256" key="4">
    <source>
        <dbReference type="RuleBase" id="RU004106"/>
    </source>
</evidence>
<dbReference type="SUPFAM" id="SSF56752">
    <property type="entry name" value="D-aminoacid aminotransferase-like PLP-dependent enzymes"/>
    <property type="match status" value="1"/>
</dbReference>
<dbReference type="PROSITE" id="PS00770">
    <property type="entry name" value="AA_TRANSFER_CLASS_4"/>
    <property type="match status" value="1"/>
</dbReference>
<dbReference type="GO" id="GO:0008652">
    <property type="term" value="P:amino acid biosynthetic process"/>
    <property type="evidence" value="ECO:0007669"/>
    <property type="project" value="UniProtKB-ARBA"/>
</dbReference>
<dbReference type="InterPro" id="IPR001544">
    <property type="entry name" value="Aminotrans_IV"/>
</dbReference>
<evidence type="ECO:0000313" key="7">
    <source>
        <dbReference type="Proteomes" id="UP000008544"/>
    </source>
</evidence>